<dbReference type="Pfam" id="PF07722">
    <property type="entry name" value="Peptidase_C26"/>
    <property type="match status" value="1"/>
</dbReference>
<dbReference type="Gene3D" id="3.40.50.880">
    <property type="match status" value="1"/>
</dbReference>
<dbReference type="RefSeq" id="WP_219748649.1">
    <property type="nucleotide sequence ID" value="NZ_JAHXZN010000003.1"/>
</dbReference>
<dbReference type="InterPro" id="IPR011697">
    <property type="entry name" value="Peptidase_C26"/>
</dbReference>
<comment type="caution">
    <text evidence="1">The sequence shown here is derived from an EMBL/GenBank/DDBJ whole genome shotgun (WGS) entry which is preliminary data.</text>
</comment>
<organism evidence="1 2">
    <name type="scientific">Sphingomonas citri</name>
    <dbReference type="NCBI Taxonomy" id="2862499"/>
    <lineage>
        <taxon>Bacteria</taxon>
        <taxon>Pseudomonadati</taxon>
        <taxon>Pseudomonadota</taxon>
        <taxon>Alphaproteobacteria</taxon>
        <taxon>Sphingomonadales</taxon>
        <taxon>Sphingomonadaceae</taxon>
        <taxon>Sphingomonas</taxon>
    </lineage>
</organism>
<dbReference type="InterPro" id="IPR044668">
    <property type="entry name" value="PuuD-like"/>
</dbReference>
<reference evidence="1 2" key="1">
    <citation type="submission" date="2021-07" db="EMBL/GenBank/DDBJ databases">
        <title>Sphingomonas sp.</title>
        <authorList>
            <person name="Feng G."/>
            <person name="Li J."/>
            <person name="Pan M."/>
        </authorList>
    </citation>
    <scope>NUCLEOTIDE SEQUENCE [LARGE SCALE GENOMIC DNA]</scope>
    <source>
        <strain evidence="1 2">RRHST34</strain>
    </source>
</reference>
<keyword evidence="1" id="KW-0378">Hydrolase</keyword>
<gene>
    <name evidence="1" type="ORF">KZ820_10845</name>
</gene>
<keyword evidence="2" id="KW-1185">Reference proteome</keyword>
<dbReference type="PROSITE" id="PS51273">
    <property type="entry name" value="GATASE_TYPE_1"/>
    <property type="match status" value="1"/>
</dbReference>
<evidence type="ECO:0000313" key="2">
    <source>
        <dbReference type="Proteomes" id="UP000759103"/>
    </source>
</evidence>
<dbReference type="InterPro" id="IPR029062">
    <property type="entry name" value="Class_I_gatase-like"/>
</dbReference>
<protein>
    <submittedName>
        <fullName evidence="1">Gamma-glutamyl-gamma-aminobutyrate hydrolase family protein</fullName>
    </submittedName>
</protein>
<evidence type="ECO:0000313" key="1">
    <source>
        <dbReference type="EMBL" id="MBW6531231.1"/>
    </source>
</evidence>
<dbReference type="PANTHER" id="PTHR43235">
    <property type="entry name" value="GLUTAMINE AMIDOTRANSFERASE PB2B2.05-RELATED"/>
    <property type="match status" value="1"/>
</dbReference>
<sequence length="251" mass="26268">MASRRPLIGVLCCNEVAHRPVQAVASRFVRPLAAVSGATVLLVPALTGANEAAALAAPLDGLLLTGSRSHVAPERYGGTLDLPPEALDPERDEVALSLADAMIAAGKPEFGICRGLQEINVLFGGSLSADSCCGRHLRGGSWAQRDYAELFTLRHDVQLAPEGRLARATGERQLTVHSVHEQAIERLGGGLRVEARSSDDGVIEAVAAPGCGAEVLAVQWHPEWDVDSSAGSQAFFALIGAALRGEGERAN</sequence>
<name>A0ABS7BNU9_9SPHN</name>
<dbReference type="GO" id="GO:0016787">
    <property type="term" value="F:hydrolase activity"/>
    <property type="evidence" value="ECO:0007669"/>
    <property type="project" value="UniProtKB-KW"/>
</dbReference>
<dbReference type="EMBL" id="JAHXZN010000003">
    <property type="protein sequence ID" value="MBW6531231.1"/>
    <property type="molecule type" value="Genomic_DNA"/>
</dbReference>
<accession>A0ABS7BNU9</accession>
<dbReference type="Proteomes" id="UP000759103">
    <property type="component" value="Unassembled WGS sequence"/>
</dbReference>
<dbReference type="SUPFAM" id="SSF52317">
    <property type="entry name" value="Class I glutamine amidotransferase-like"/>
    <property type="match status" value="1"/>
</dbReference>
<dbReference type="PANTHER" id="PTHR43235:SF1">
    <property type="entry name" value="GLUTAMINE AMIDOTRANSFERASE PB2B2.05-RELATED"/>
    <property type="match status" value="1"/>
</dbReference>
<proteinExistence type="predicted"/>